<keyword evidence="2" id="KW-1185">Reference proteome</keyword>
<dbReference type="WBParaSite" id="nRc.2.0.1.t25187-RA">
    <property type="protein sequence ID" value="nRc.2.0.1.t25187-RA"/>
    <property type="gene ID" value="nRc.2.0.1.g25187"/>
</dbReference>
<feature type="transmembrane region" description="Helical" evidence="1">
    <location>
        <begin position="12"/>
        <end position="32"/>
    </location>
</feature>
<evidence type="ECO:0000313" key="2">
    <source>
        <dbReference type="Proteomes" id="UP000887565"/>
    </source>
</evidence>
<dbReference type="Proteomes" id="UP000887565">
    <property type="component" value="Unplaced"/>
</dbReference>
<keyword evidence="1" id="KW-1133">Transmembrane helix</keyword>
<sequence>LEAFYKKQTAVYNHLVFIRIFNVILPFVCPLYRVNIKRRMADIVQAWDTFLYHLADLISSAFYETRLAQNYRIKNDNDQYGR</sequence>
<proteinExistence type="predicted"/>
<reference evidence="3" key="1">
    <citation type="submission" date="2022-11" db="UniProtKB">
        <authorList>
            <consortium name="WormBaseParasite"/>
        </authorList>
    </citation>
    <scope>IDENTIFICATION</scope>
</reference>
<accession>A0A915JGK8</accession>
<keyword evidence="1" id="KW-0472">Membrane</keyword>
<dbReference type="AlphaFoldDB" id="A0A915JGK8"/>
<name>A0A915JGK8_ROMCU</name>
<protein>
    <submittedName>
        <fullName evidence="3">Anoctamin</fullName>
    </submittedName>
</protein>
<evidence type="ECO:0000313" key="3">
    <source>
        <dbReference type="WBParaSite" id="nRc.2.0.1.t25187-RA"/>
    </source>
</evidence>
<evidence type="ECO:0000256" key="1">
    <source>
        <dbReference type="SAM" id="Phobius"/>
    </source>
</evidence>
<organism evidence="2 3">
    <name type="scientific">Romanomermis culicivorax</name>
    <name type="common">Nematode worm</name>
    <dbReference type="NCBI Taxonomy" id="13658"/>
    <lineage>
        <taxon>Eukaryota</taxon>
        <taxon>Metazoa</taxon>
        <taxon>Ecdysozoa</taxon>
        <taxon>Nematoda</taxon>
        <taxon>Enoplea</taxon>
        <taxon>Dorylaimia</taxon>
        <taxon>Mermithida</taxon>
        <taxon>Mermithoidea</taxon>
        <taxon>Mermithidae</taxon>
        <taxon>Romanomermis</taxon>
    </lineage>
</organism>
<keyword evidence="1" id="KW-0812">Transmembrane</keyword>